<name>A0ACB8SLW2_9AGAM</name>
<reference evidence="1" key="1">
    <citation type="submission" date="2021-03" db="EMBL/GenBank/DDBJ databases">
        <authorList>
            <consortium name="DOE Joint Genome Institute"/>
            <person name="Ahrendt S."/>
            <person name="Looney B.P."/>
            <person name="Miyauchi S."/>
            <person name="Morin E."/>
            <person name="Drula E."/>
            <person name="Courty P.E."/>
            <person name="Chicoki N."/>
            <person name="Fauchery L."/>
            <person name="Kohler A."/>
            <person name="Kuo A."/>
            <person name="Labutti K."/>
            <person name="Pangilinan J."/>
            <person name="Lipzen A."/>
            <person name="Riley R."/>
            <person name="Andreopoulos W."/>
            <person name="He G."/>
            <person name="Johnson J."/>
            <person name="Barry K.W."/>
            <person name="Grigoriev I.V."/>
            <person name="Nagy L."/>
            <person name="Hibbett D."/>
            <person name="Henrissat B."/>
            <person name="Matheny P.B."/>
            <person name="Labbe J."/>
            <person name="Martin F."/>
        </authorList>
    </citation>
    <scope>NUCLEOTIDE SEQUENCE</scope>
    <source>
        <strain evidence="1">HHB10654</strain>
    </source>
</reference>
<organism evidence="1 2">
    <name type="scientific">Artomyces pyxidatus</name>
    <dbReference type="NCBI Taxonomy" id="48021"/>
    <lineage>
        <taxon>Eukaryota</taxon>
        <taxon>Fungi</taxon>
        <taxon>Dikarya</taxon>
        <taxon>Basidiomycota</taxon>
        <taxon>Agaricomycotina</taxon>
        <taxon>Agaricomycetes</taxon>
        <taxon>Russulales</taxon>
        <taxon>Auriscalpiaceae</taxon>
        <taxon>Artomyces</taxon>
    </lineage>
</organism>
<accession>A0ACB8SLW2</accession>
<comment type="caution">
    <text evidence="1">The sequence shown here is derived from an EMBL/GenBank/DDBJ whole genome shotgun (WGS) entry which is preliminary data.</text>
</comment>
<proteinExistence type="predicted"/>
<reference evidence="1" key="2">
    <citation type="journal article" date="2022" name="New Phytol.">
        <title>Evolutionary transition to the ectomycorrhizal habit in the genomes of a hyperdiverse lineage of mushroom-forming fungi.</title>
        <authorList>
            <person name="Looney B."/>
            <person name="Miyauchi S."/>
            <person name="Morin E."/>
            <person name="Drula E."/>
            <person name="Courty P.E."/>
            <person name="Kohler A."/>
            <person name="Kuo A."/>
            <person name="LaButti K."/>
            <person name="Pangilinan J."/>
            <person name="Lipzen A."/>
            <person name="Riley R."/>
            <person name="Andreopoulos W."/>
            <person name="He G."/>
            <person name="Johnson J."/>
            <person name="Nolan M."/>
            <person name="Tritt A."/>
            <person name="Barry K.W."/>
            <person name="Grigoriev I.V."/>
            <person name="Nagy L.G."/>
            <person name="Hibbett D."/>
            <person name="Henrissat B."/>
            <person name="Matheny P.B."/>
            <person name="Labbe J."/>
            <person name="Martin F.M."/>
        </authorList>
    </citation>
    <scope>NUCLEOTIDE SEQUENCE</scope>
    <source>
        <strain evidence="1">HHB10654</strain>
    </source>
</reference>
<dbReference type="EMBL" id="MU277250">
    <property type="protein sequence ID" value="KAI0057217.1"/>
    <property type="molecule type" value="Genomic_DNA"/>
</dbReference>
<evidence type="ECO:0000313" key="2">
    <source>
        <dbReference type="Proteomes" id="UP000814140"/>
    </source>
</evidence>
<sequence>MASCLQVQRGPSVGDYGIKPARMYECSSVFPLGYRKRGRQHCGTWQIIFTGSSAVSNAPALVCSEYNVTKLRLRVHQNALRRSAAQARTGLRATTMRRNKRGRWTTACTGHGKLPRGANAGISKQSGVAFLVSGGHTMLHSSPPTGPDPTRDNPAMRPAIANDASLISRPPSLETHKRVIKC</sequence>
<gene>
    <name evidence="1" type="ORF">BV25DRAFT_1447402</name>
</gene>
<evidence type="ECO:0000313" key="1">
    <source>
        <dbReference type="EMBL" id="KAI0057217.1"/>
    </source>
</evidence>
<protein>
    <submittedName>
        <fullName evidence="1">Uncharacterized protein</fullName>
    </submittedName>
</protein>
<keyword evidence="2" id="KW-1185">Reference proteome</keyword>
<dbReference type="Proteomes" id="UP000814140">
    <property type="component" value="Unassembled WGS sequence"/>
</dbReference>